<dbReference type="Proteomes" id="UP000008234">
    <property type="component" value="Chromosome"/>
</dbReference>
<keyword evidence="2" id="KW-1185">Reference proteome</keyword>
<evidence type="ECO:0000313" key="2">
    <source>
        <dbReference type="Proteomes" id="UP000008234"/>
    </source>
</evidence>
<dbReference type="EMBL" id="CP001850">
    <property type="protein sequence ID" value="ADC91511.1"/>
    <property type="molecule type" value="Genomic_DNA"/>
</dbReference>
<sequence length="40" mass="4733">MIRATMKKVCFRPFLILTEGTDLRDIMITSFHINSINKYN</sequence>
<dbReference type="AlphaFoldDB" id="D3R266"/>
<name>D3R266_MAGIU</name>
<reference evidence="2" key="1">
    <citation type="submission" date="2009-12" db="EMBL/GenBank/DDBJ databases">
        <title>Sequence of Clostridiales genomosp. BVAB3 str. UPII9-5.</title>
        <authorList>
            <person name="Madupu R."/>
            <person name="Durkin A.S."/>
            <person name="Torralba M."/>
            <person name="Methe B."/>
            <person name="Sutton G.G."/>
            <person name="Strausberg R.L."/>
            <person name="Nelson K.E."/>
        </authorList>
    </citation>
    <scope>NUCLEOTIDE SEQUENCE [LARGE SCALE GENOMIC DNA]</scope>
    <source>
        <strain evidence="2">UPII9-5</strain>
    </source>
</reference>
<accession>D3R266</accession>
<proteinExistence type="predicted"/>
<organism evidence="1 2">
    <name type="scientific">Mageeibacillus indolicus (strain UPII9-5)</name>
    <name type="common">Clostridiales genomosp. BVAB3 (strain UPII9-5)</name>
    <dbReference type="NCBI Taxonomy" id="699246"/>
    <lineage>
        <taxon>Bacteria</taxon>
        <taxon>Bacillati</taxon>
        <taxon>Bacillota</taxon>
        <taxon>Clostridia</taxon>
        <taxon>Eubacteriales</taxon>
        <taxon>Oscillospiraceae</taxon>
        <taxon>Mageeibacillus</taxon>
    </lineage>
</organism>
<dbReference type="KEGG" id="clo:HMPREF0868_0968"/>
<dbReference type="HOGENOM" id="CLU_3292065_0_0_9"/>
<protein>
    <submittedName>
        <fullName evidence="1">Uncharacterized protein</fullName>
    </submittedName>
</protein>
<gene>
    <name evidence="1" type="ordered locus">HMPREF0868_0968</name>
</gene>
<evidence type="ECO:0000313" key="1">
    <source>
        <dbReference type="EMBL" id="ADC91511.1"/>
    </source>
</evidence>